<evidence type="ECO:0000313" key="2">
    <source>
        <dbReference type="Proteomes" id="UP000027195"/>
    </source>
</evidence>
<dbReference type="HOGENOM" id="CLU_1758528_0_0_1"/>
<dbReference type="AlphaFoldDB" id="A0A067MIJ6"/>
<organism evidence="1 2">
    <name type="scientific">Botryobasidium botryosum (strain FD-172 SS1)</name>
    <dbReference type="NCBI Taxonomy" id="930990"/>
    <lineage>
        <taxon>Eukaryota</taxon>
        <taxon>Fungi</taxon>
        <taxon>Dikarya</taxon>
        <taxon>Basidiomycota</taxon>
        <taxon>Agaricomycotina</taxon>
        <taxon>Agaricomycetes</taxon>
        <taxon>Cantharellales</taxon>
        <taxon>Botryobasidiaceae</taxon>
        <taxon>Botryobasidium</taxon>
    </lineage>
</organism>
<reference evidence="2" key="1">
    <citation type="journal article" date="2014" name="Proc. Natl. Acad. Sci. U.S.A.">
        <title>Extensive sampling of basidiomycete genomes demonstrates inadequacy of the white-rot/brown-rot paradigm for wood decay fungi.</title>
        <authorList>
            <person name="Riley R."/>
            <person name="Salamov A.A."/>
            <person name="Brown D.W."/>
            <person name="Nagy L.G."/>
            <person name="Floudas D."/>
            <person name="Held B.W."/>
            <person name="Levasseur A."/>
            <person name="Lombard V."/>
            <person name="Morin E."/>
            <person name="Otillar R."/>
            <person name="Lindquist E.A."/>
            <person name="Sun H."/>
            <person name="LaButti K.M."/>
            <person name="Schmutz J."/>
            <person name="Jabbour D."/>
            <person name="Luo H."/>
            <person name="Baker S.E."/>
            <person name="Pisabarro A.G."/>
            <person name="Walton J.D."/>
            <person name="Blanchette R.A."/>
            <person name="Henrissat B."/>
            <person name="Martin F."/>
            <person name="Cullen D."/>
            <person name="Hibbett D.S."/>
            <person name="Grigoriev I.V."/>
        </authorList>
    </citation>
    <scope>NUCLEOTIDE SEQUENCE [LARGE SCALE GENOMIC DNA]</scope>
    <source>
        <strain evidence="2">FD-172 SS1</strain>
    </source>
</reference>
<dbReference type="InParanoid" id="A0A067MIJ6"/>
<keyword evidence="2" id="KW-1185">Reference proteome</keyword>
<gene>
    <name evidence="1" type="ORF">BOTBODRAFT_177404</name>
</gene>
<name>A0A067MIJ6_BOTB1</name>
<sequence>MPILIEFTGGNGALGPETYTKLSPSSMEAVIGRWDSSRALPCLIGTGYINAETREDCITGTGTVNTLYLGLALGLTLLVGIIADICIPRLPGGTPLRDFGVLSSITISRPALHKLDTETNGDSGVGSERVMRLGDLRREIGDVPTYTH</sequence>
<dbReference type="EMBL" id="KL198059">
    <property type="protein sequence ID" value="KDQ11366.1"/>
    <property type="molecule type" value="Genomic_DNA"/>
</dbReference>
<evidence type="ECO:0000313" key="1">
    <source>
        <dbReference type="EMBL" id="KDQ11366.1"/>
    </source>
</evidence>
<protein>
    <submittedName>
        <fullName evidence="1">Uncharacterized protein</fullName>
    </submittedName>
</protein>
<dbReference type="Proteomes" id="UP000027195">
    <property type="component" value="Unassembled WGS sequence"/>
</dbReference>
<dbReference type="STRING" id="930990.A0A067MIJ6"/>
<proteinExistence type="predicted"/>
<accession>A0A067MIJ6</accession>